<keyword evidence="5" id="KW-1185">Reference proteome</keyword>
<dbReference type="Proteomes" id="UP001297272">
    <property type="component" value="Unassembled WGS sequence"/>
</dbReference>
<evidence type="ECO:0000256" key="1">
    <source>
        <dbReference type="PIRNR" id="PIRNR032126"/>
    </source>
</evidence>
<evidence type="ECO:0000256" key="3">
    <source>
        <dbReference type="SAM" id="Phobius"/>
    </source>
</evidence>
<proteinExistence type="inferred from homology"/>
<feature type="region of interest" description="Disordered" evidence="2">
    <location>
        <begin position="1"/>
        <end position="59"/>
    </location>
</feature>
<feature type="compositionally biased region" description="Basic and acidic residues" evidence="2">
    <location>
        <begin position="42"/>
        <end position="55"/>
    </location>
</feature>
<protein>
    <recommendedName>
        <fullName evidence="1">ATP synthase protein I</fullName>
    </recommendedName>
</protein>
<keyword evidence="1" id="KW-0375">Hydrogen ion transport</keyword>
<evidence type="ECO:0000313" key="5">
    <source>
        <dbReference type="Proteomes" id="UP001297272"/>
    </source>
</evidence>
<dbReference type="InterPro" id="IPR032820">
    <property type="entry name" value="ATPase_put"/>
</dbReference>
<organism evidence="4 5">
    <name type="scientific">Tianweitania aestuarii</name>
    <dbReference type="NCBI Taxonomy" id="2814886"/>
    <lineage>
        <taxon>Bacteria</taxon>
        <taxon>Pseudomonadati</taxon>
        <taxon>Pseudomonadota</taxon>
        <taxon>Alphaproteobacteria</taxon>
        <taxon>Hyphomicrobiales</taxon>
        <taxon>Phyllobacteriaceae</taxon>
        <taxon>Tianweitania</taxon>
    </lineage>
</organism>
<keyword evidence="3" id="KW-1133">Transmembrane helix</keyword>
<feature type="transmembrane region" description="Helical" evidence="3">
    <location>
        <begin position="94"/>
        <end position="112"/>
    </location>
</feature>
<sequence length="136" mass="14140">MAENKGPEDRLGKQGTLNGADASGDDSLERRRRDLGAQLASRRSDAQAEAEDAKSRGATGYGQAMKLSSEFISGVVVGAVLGWVVDHFAGTSPWGLIVFLLLGFGAGVLNVLRSAGLVAESGLRASDAPPADKDRK</sequence>
<dbReference type="EMBL" id="JAFMNX010000001">
    <property type="protein sequence ID" value="MBS9719731.1"/>
    <property type="molecule type" value="Genomic_DNA"/>
</dbReference>
<comment type="caution">
    <text evidence="4">The sequence shown here is derived from an EMBL/GenBank/DDBJ whole genome shotgun (WGS) entry which is preliminary data.</text>
</comment>
<keyword evidence="1 3" id="KW-0472">Membrane</keyword>
<dbReference type="InterPro" id="IPR016989">
    <property type="entry name" value="Atp1_alphaprobac"/>
</dbReference>
<dbReference type="RefSeq" id="WP_213983341.1">
    <property type="nucleotide sequence ID" value="NZ_JAFMNX010000001.1"/>
</dbReference>
<keyword evidence="1" id="KW-0813">Transport</keyword>
<evidence type="ECO:0000256" key="2">
    <source>
        <dbReference type="SAM" id="MobiDB-lite"/>
    </source>
</evidence>
<reference evidence="4 5" key="1">
    <citation type="submission" date="2021-03" db="EMBL/GenBank/DDBJ databases">
        <title>Tianweitania aestuarii sp. nov., isolated from a tidal flat.</title>
        <authorList>
            <person name="Park S."/>
            <person name="Yoon J.-H."/>
        </authorList>
    </citation>
    <scope>NUCLEOTIDE SEQUENCE [LARGE SCALE GENOMIC DNA]</scope>
    <source>
        <strain evidence="4 5">BSSL-BM11</strain>
    </source>
</reference>
<dbReference type="PIRSF" id="PIRSF032126">
    <property type="entry name" value="F0F1_ATP_synthase_subunit_I"/>
    <property type="match status" value="1"/>
</dbReference>
<gene>
    <name evidence="4" type="ORF">JYU29_03410</name>
</gene>
<feature type="compositionally biased region" description="Basic and acidic residues" evidence="2">
    <location>
        <begin position="1"/>
        <end position="12"/>
    </location>
</feature>
<feature type="transmembrane region" description="Helical" evidence="3">
    <location>
        <begin position="71"/>
        <end position="88"/>
    </location>
</feature>
<accession>A0ABS5RTW5</accession>
<keyword evidence="1" id="KW-0406">Ion transport</keyword>
<comment type="similarity">
    <text evidence="1">Belongs to the bacterial AtpI family.</text>
</comment>
<evidence type="ECO:0000313" key="4">
    <source>
        <dbReference type="EMBL" id="MBS9719731.1"/>
    </source>
</evidence>
<name>A0ABS5RTW5_9HYPH</name>
<keyword evidence="3" id="KW-0812">Transmembrane</keyword>
<dbReference type="Pfam" id="PF09527">
    <property type="entry name" value="ATPase_gene1"/>
    <property type="match status" value="1"/>
</dbReference>
<comment type="function">
    <text evidence="1">A possible function for this protein is to guide the assembly of the membrane sector of the ATPase enzyme complex.</text>
</comment>